<keyword evidence="3" id="KW-1185">Reference proteome</keyword>
<feature type="compositionally biased region" description="Polar residues" evidence="1">
    <location>
        <begin position="96"/>
        <end position="105"/>
    </location>
</feature>
<comment type="caution">
    <text evidence="2">The sequence shown here is derived from an EMBL/GenBank/DDBJ whole genome shotgun (WGS) entry which is preliminary data.</text>
</comment>
<name>A0ABQ5P3K2_9ACTN</name>
<evidence type="ECO:0000313" key="2">
    <source>
        <dbReference type="EMBL" id="GLF97167.1"/>
    </source>
</evidence>
<evidence type="ECO:0000256" key="1">
    <source>
        <dbReference type="SAM" id="MobiDB-lite"/>
    </source>
</evidence>
<proteinExistence type="predicted"/>
<evidence type="ECO:0000313" key="3">
    <source>
        <dbReference type="Proteomes" id="UP001291653"/>
    </source>
</evidence>
<dbReference type="Proteomes" id="UP001291653">
    <property type="component" value="Unassembled WGS sequence"/>
</dbReference>
<sequence>MTTDAWERSREGIVRLWRRVQPHRAELVAAELDASQEDVVRADTADDEETLNELRLQWQGRLRRLLADQPEAVEALRDLLDELRPEGAEEAGAPSAITQRATASGSARIYQAGGDQHIHER</sequence>
<organism evidence="2 3">
    <name type="scientific">Streptomyces yaizuensis</name>
    <dbReference type="NCBI Taxonomy" id="2989713"/>
    <lineage>
        <taxon>Bacteria</taxon>
        <taxon>Bacillati</taxon>
        <taxon>Actinomycetota</taxon>
        <taxon>Actinomycetes</taxon>
        <taxon>Kitasatosporales</taxon>
        <taxon>Streptomycetaceae</taxon>
        <taxon>Streptomyces</taxon>
    </lineage>
</organism>
<protein>
    <submittedName>
        <fullName evidence="2">Uncharacterized protein</fullName>
    </submittedName>
</protein>
<feature type="region of interest" description="Disordered" evidence="1">
    <location>
        <begin position="85"/>
        <end position="121"/>
    </location>
</feature>
<accession>A0ABQ5P3K2</accession>
<reference evidence="2 3" key="1">
    <citation type="submission" date="2022-10" db="EMBL/GenBank/DDBJ databases">
        <title>Draft genome sequence of Streptomyces sp. YSPA8.</title>
        <authorList>
            <person name="Moriuchi R."/>
            <person name="Dohra H."/>
            <person name="Yamamura H."/>
            <person name="Kodani S."/>
        </authorList>
    </citation>
    <scope>NUCLEOTIDE SEQUENCE [LARGE SCALE GENOMIC DNA]</scope>
    <source>
        <strain evidence="2 3">YSPA8</strain>
    </source>
</reference>
<gene>
    <name evidence="2" type="ORF">SYYSPA8_22740</name>
</gene>
<dbReference type="EMBL" id="BSBI01000010">
    <property type="protein sequence ID" value="GLF97167.1"/>
    <property type="molecule type" value="Genomic_DNA"/>
</dbReference>